<dbReference type="PANTHER" id="PTHR14190">
    <property type="entry name" value="SUPPRESSOR OF ACTIN MUTATIONS 2/VACUOLAR PROTEIN SORTING 52"/>
    <property type="match status" value="1"/>
</dbReference>
<dbReference type="KEGG" id="pda:103723522"/>
<dbReference type="InterPro" id="IPR007258">
    <property type="entry name" value="Vps52"/>
</dbReference>
<evidence type="ECO:0000313" key="1">
    <source>
        <dbReference type="Proteomes" id="UP000228380"/>
    </source>
</evidence>
<dbReference type="AlphaFoldDB" id="A0A8B8ZQY0"/>
<proteinExistence type="predicted"/>
<sequence>MLLQNGSLLSEFQDDLLQEHFSDLVKFVKAYASEDQSSSMERLAIAHVEPLVKDFASRWKAAVELMLKDVITSFSNLLCIRMEILKEEVAQLLEHHSRLSECVKLIKGAQALGETGCNAGNTSPKSRISLPRSKRLDRHSIYRGRNQILLIRGTAGRQRNIKRGNL</sequence>
<protein>
    <submittedName>
        <fullName evidence="2">Vacuolar protein sorting-associated protein 52 A-like isoform X1</fullName>
    </submittedName>
</protein>
<reference evidence="2" key="1">
    <citation type="submission" date="2025-08" db="UniProtKB">
        <authorList>
            <consortium name="RefSeq"/>
        </authorList>
    </citation>
    <scope>IDENTIFICATION</scope>
    <source>
        <tissue evidence="2">Young leaves</tissue>
    </source>
</reference>
<dbReference type="GO" id="GO:0019905">
    <property type="term" value="F:syntaxin binding"/>
    <property type="evidence" value="ECO:0007669"/>
    <property type="project" value="TreeGrafter"/>
</dbReference>
<gene>
    <name evidence="2" type="primary">LOC103723522</name>
</gene>
<evidence type="ECO:0000313" key="2">
    <source>
        <dbReference type="RefSeq" id="XP_038973889.1"/>
    </source>
</evidence>
<accession>A0A8B8ZQY0</accession>
<dbReference type="PANTHER" id="PTHR14190:SF7">
    <property type="entry name" value="VACUOLAR PROTEIN SORTING-ASSOCIATED PROTEIN 52 HOMOLOG"/>
    <property type="match status" value="1"/>
</dbReference>
<keyword evidence="1" id="KW-1185">Reference proteome</keyword>
<dbReference type="GO" id="GO:0032456">
    <property type="term" value="P:endocytic recycling"/>
    <property type="evidence" value="ECO:0007669"/>
    <property type="project" value="TreeGrafter"/>
</dbReference>
<dbReference type="GO" id="GO:0005829">
    <property type="term" value="C:cytosol"/>
    <property type="evidence" value="ECO:0007669"/>
    <property type="project" value="GOC"/>
</dbReference>
<dbReference type="GO" id="GO:0042147">
    <property type="term" value="P:retrograde transport, endosome to Golgi"/>
    <property type="evidence" value="ECO:0007669"/>
    <property type="project" value="TreeGrafter"/>
</dbReference>
<dbReference type="GeneID" id="103723522"/>
<dbReference type="RefSeq" id="XP_038973889.1">
    <property type="nucleotide sequence ID" value="XM_039117961.1"/>
</dbReference>
<dbReference type="Proteomes" id="UP000228380">
    <property type="component" value="Unplaced"/>
</dbReference>
<dbReference type="OrthoDB" id="19482at2759"/>
<dbReference type="GO" id="GO:0006896">
    <property type="term" value="P:Golgi to vacuole transport"/>
    <property type="evidence" value="ECO:0007669"/>
    <property type="project" value="TreeGrafter"/>
</dbReference>
<name>A0A8B8ZQY0_PHODC</name>
<organism evidence="1 2">
    <name type="scientific">Phoenix dactylifera</name>
    <name type="common">Date palm</name>
    <dbReference type="NCBI Taxonomy" id="42345"/>
    <lineage>
        <taxon>Eukaryota</taxon>
        <taxon>Viridiplantae</taxon>
        <taxon>Streptophyta</taxon>
        <taxon>Embryophyta</taxon>
        <taxon>Tracheophyta</taxon>
        <taxon>Spermatophyta</taxon>
        <taxon>Magnoliopsida</taxon>
        <taxon>Liliopsida</taxon>
        <taxon>Arecaceae</taxon>
        <taxon>Coryphoideae</taxon>
        <taxon>Phoeniceae</taxon>
        <taxon>Phoenix</taxon>
    </lineage>
</organism>
<dbReference type="GO" id="GO:0000938">
    <property type="term" value="C:GARP complex"/>
    <property type="evidence" value="ECO:0007669"/>
    <property type="project" value="TreeGrafter"/>
</dbReference>